<dbReference type="AlphaFoldDB" id="A0A495SCU8"/>
<protein>
    <submittedName>
        <fullName evidence="3">Chlorophyllase-like protein</fullName>
    </submittedName>
</protein>
<feature type="chain" id="PRO_5019717063" evidence="1">
    <location>
        <begin position="21"/>
        <end position="258"/>
    </location>
</feature>
<evidence type="ECO:0000256" key="1">
    <source>
        <dbReference type="SAM" id="SignalP"/>
    </source>
</evidence>
<accession>A0A495SCU8</accession>
<dbReference type="PROSITE" id="PS51257">
    <property type="entry name" value="PROKAR_LIPOPROTEIN"/>
    <property type="match status" value="1"/>
</dbReference>
<feature type="domain" description="Serine aminopeptidase S33" evidence="2">
    <location>
        <begin position="63"/>
        <end position="178"/>
    </location>
</feature>
<keyword evidence="1" id="KW-0732">Signal</keyword>
<dbReference type="InterPro" id="IPR029058">
    <property type="entry name" value="AB_hydrolase_fold"/>
</dbReference>
<evidence type="ECO:0000259" key="2">
    <source>
        <dbReference type="Pfam" id="PF12146"/>
    </source>
</evidence>
<dbReference type="OrthoDB" id="9814760at2"/>
<name>A0A495SCU8_9FLAO</name>
<dbReference type="SUPFAM" id="SSF53474">
    <property type="entry name" value="alpha/beta-Hydrolases"/>
    <property type="match status" value="1"/>
</dbReference>
<organism evidence="3 4">
    <name type="scientific">Chryseobacterium defluvii</name>
    <dbReference type="NCBI Taxonomy" id="160396"/>
    <lineage>
        <taxon>Bacteria</taxon>
        <taxon>Pseudomonadati</taxon>
        <taxon>Bacteroidota</taxon>
        <taxon>Flavobacteriia</taxon>
        <taxon>Flavobacteriales</taxon>
        <taxon>Weeksellaceae</taxon>
        <taxon>Chryseobacterium group</taxon>
        <taxon>Chryseobacterium</taxon>
    </lineage>
</organism>
<dbReference type="Proteomes" id="UP000272428">
    <property type="component" value="Unassembled WGS sequence"/>
</dbReference>
<dbReference type="Gene3D" id="3.40.50.1820">
    <property type="entry name" value="alpha/beta hydrolase"/>
    <property type="match status" value="1"/>
</dbReference>
<sequence>MIFKLTFCIFTLLLVSSCNSKKTAAFLPAYKVKLDTLTLYDTSRNRTIPVAFYRPDLKNKISNQQIVIFSHGYGQNKGGDYLHYSYLTENLASKGYFVVSIQHELPTDDLIPTDGKPQIVRMPFWERGVDNILFVVNELKKTKPELDYQHLTLIGHSNGGDMIALLATKYPEKVYKIITLDHRRMYLPKTSAPKIYTLRSNDFPADEGVLPDSNEQKKYSIVVQPTQINHGKMDDKASPEEKKTLNFFIWNFIKELKP</sequence>
<comment type="caution">
    <text evidence="3">The sequence shown here is derived from an EMBL/GenBank/DDBJ whole genome shotgun (WGS) entry which is preliminary data.</text>
</comment>
<feature type="signal peptide" evidence="1">
    <location>
        <begin position="1"/>
        <end position="20"/>
    </location>
</feature>
<gene>
    <name evidence="3" type="ORF">BCF58_2200</name>
</gene>
<keyword evidence="4" id="KW-1185">Reference proteome</keyword>
<proteinExistence type="predicted"/>
<evidence type="ECO:0000313" key="3">
    <source>
        <dbReference type="EMBL" id="RKS98062.1"/>
    </source>
</evidence>
<dbReference type="EMBL" id="RBXB01000002">
    <property type="protein sequence ID" value="RKS98062.1"/>
    <property type="molecule type" value="Genomic_DNA"/>
</dbReference>
<dbReference type="Pfam" id="PF12146">
    <property type="entry name" value="Hydrolase_4"/>
    <property type="match status" value="1"/>
</dbReference>
<reference evidence="3 4" key="1">
    <citation type="submission" date="2018-10" db="EMBL/GenBank/DDBJ databases">
        <title>Genomic Encyclopedia of Archaeal and Bacterial Type Strains, Phase II (KMG-II): from individual species to whole genera.</title>
        <authorList>
            <person name="Goeker M."/>
        </authorList>
    </citation>
    <scope>NUCLEOTIDE SEQUENCE [LARGE SCALE GENOMIC DNA]</scope>
    <source>
        <strain evidence="3 4">DSM 14219</strain>
    </source>
</reference>
<dbReference type="InterPro" id="IPR022742">
    <property type="entry name" value="Hydrolase_4"/>
</dbReference>
<evidence type="ECO:0000313" key="4">
    <source>
        <dbReference type="Proteomes" id="UP000272428"/>
    </source>
</evidence>
<dbReference type="RefSeq" id="WP_121461794.1">
    <property type="nucleotide sequence ID" value="NZ_RBXB01000002.1"/>
</dbReference>